<evidence type="ECO:0000313" key="9">
    <source>
        <dbReference type="Proteomes" id="UP001187531"/>
    </source>
</evidence>
<dbReference type="GO" id="GO:0048468">
    <property type="term" value="P:cell development"/>
    <property type="evidence" value="ECO:0007669"/>
    <property type="project" value="TreeGrafter"/>
</dbReference>
<dbReference type="SMART" id="SM00315">
    <property type="entry name" value="RGS"/>
    <property type="match status" value="1"/>
</dbReference>
<feature type="compositionally biased region" description="Acidic residues" evidence="5">
    <location>
        <begin position="1"/>
        <end position="10"/>
    </location>
</feature>
<dbReference type="GO" id="GO:0032436">
    <property type="term" value="P:positive regulation of proteasomal ubiquitin-dependent protein catabolic process"/>
    <property type="evidence" value="ECO:0007669"/>
    <property type="project" value="TreeGrafter"/>
</dbReference>
<feature type="region of interest" description="Disordered" evidence="5">
    <location>
        <begin position="650"/>
        <end position="679"/>
    </location>
</feature>
<name>A0AA88HMC3_ARTSF</name>
<dbReference type="InterPro" id="IPR014936">
    <property type="entry name" value="Axin_b-cat-bd"/>
</dbReference>
<dbReference type="GO" id="GO:0005634">
    <property type="term" value="C:nucleus"/>
    <property type="evidence" value="ECO:0007669"/>
    <property type="project" value="TreeGrafter"/>
</dbReference>
<comment type="subcellular location">
    <subcellularLocation>
        <location evidence="1">Cytoplasm</location>
    </subcellularLocation>
</comment>
<dbReference type="InterPro" id="IPR029071">
    <property type="entry name" value="Ubiquitin-like_domsf"/>
</dbReference>
<protein>
    <recommendedName>
        <fullName evidence="10">Axin</fullName>
    </recommendedName>
</protein>
<dbReference type="EMBL" id="JAVRJZ010000013">
    <property type="protein sequence ID" value="KAK2714446.1"/>
    <property type="molecule type" value="Genomic_DNA"/>
</dbReference>
<evidence type="ECO:0000256" key="5">
    <source>
        <dbReference type="SAM" id="MobiDB-lite"/>
    </source>
</evidence>
<evidence type="ECO:0000256" key="2">
    <source>
        <dbReference type="ARBA" id="ARBA00022490"/>
    </source>
</evidence>
<organism evidence="8 9">
    <name type="scientific">Artemia franciscana</name>
    <name type="common">Brine shrimp</name>
    <name type="synonym">Artemia sanfranciscana</name>
    <dbReference type="NCBI Taxonomy" id="6661"/>
    <lineage>
        <taxon>Eukaryota</taxon>
        <taxon>Metazoa</taxon>
        <taxon>Ecdysozoa</taxon>
        <taxon>Arthropoda</taxon>
        <taxon>Crustacea</taxon>
        <taxon>Branchiopoda</taxon>
        <taxon>Anostraca</taxon>
        <taxon>Artemiidae</taxon>
        <taxon>Artemia</taxon>
    </lineage>
</organism>
<dbReference type="PANTHER" id="PTHR46102">
    <property type="entry name" value="AXIN"/>
    <property type="match status" value="1"/>
</dbReference>
<evidence type="ECO:0008006" key="10">
    <source>
        <dbReference type="Google" id="ProtNLM"/>
    </source>
</evidence>
<evidence type="ECO:0000256" key="3">
    <source>
        <dbReference type="ARBA" id="ARBA00022687"/>
    </source>
</evidence>
<dbReference type="PROSITE" id="PS50132">
    <property type="entry name" value="RGS"/>
    <property type="match status" value="1"/>
</dbReference>
<gene>
    <name evidence="8" type="ORF">QYM36_008861</name>
</gene>
<dbReference type="InterPro" id="IPR044926">
    <property type="entry name" value="RGS_subdomain_2"/>
</dbReference>
<dbReference type="InterPro" id="IPR001158">
    <property type="entry name" value="DIX"/>
</dbReference>
<dbReference type="InterPro" id="IPR016137">
    <property type="entry name" value="RGS"/>
</dbReference>
<evidence type="ECO:0000259" key="6">
    <source>
        <dbReference type="PROSITE" id="PS50132"/>
    </source>
</evidence>
<feature type="compositionally biased region" description="Basic and acidic residues" evidence="5">
    <location>
        <begin position="25"/>
        <end position="35"/>
    </location>
</feature>
<dbReference type="Pfam" id="PF00778">
    <property type="entry name" value="DIX"/>
    <property type="match status" value="1"/>
</dbReference>
<keyword evidence="2" id="KW-0963">Cytoplasm</keyword>
<dbReference type="Gene3D" id="2.40.240.130">
    <property type="match status" value="1"/>
</dbReference>
<keyword evidence="9" id="KW-1185">Reference proteome</keyword>
<dbReference type="GO" id="GO:0016055">
    <property type="term" value="P:Wnt signaling pathway"/>
    <property type="evidence" value="ECO:0007669"/>
    <property type="project" value="UniProtKB-KW"/>
</dbReference>
<feature type="region of interest" description="Disordered" evidence="5">
    <location>
        <begin position="1"/>
        <end position="66"/>
    </location>
</feature>
<dbReference type="Gene3D" id="1.10.196.10">
    <property type="match status" value="1"/>
</dbReference>
<accession>A0AA88HMC3</accession>
<dbReference type="GO" id="GO:0060090">
    <property type="term" value="F:molecular adaptor activity"/>
    <property type="evidence" value="ECO:0007669"/>
    <property type="project" value="TreeGrafter"/>
</dbReference>
<dbReference type="GO" id="GO:0090090">
    <property type="term" value="P:negative regulation of canonical Wnt signaling pathway"/>
    <property type="evidence" value="ECO:0007669"/>
    <property type="project" value="InterPro"/>
</dbReference>
<dbReference type="SMART" id="SM00021">
    <property type="entry name" value="DAX"/>
    <property type="match status" value="1"/>
</dbReference>
<reference evidence="8" key="1">
    <citation type="submission" date="2023-07" db="EMBL/GenBank/DDBJ databases">
        <title>Chromosome-level genome assembly of Artemia franciscana.</title>
        <authorList>
            <person name="Jo E."/>
        </authorList>
    </citation>
    <scope>NUCLEOTIDE SEQUENCE</scope>
    <source>
        <tissue evidence="8">Whole body</tissue>
    </source>
</reference>
<comment type="caution">
    <text evidence="8">The sequence shown here is derived from an EMBL/GenBank/DDBJ whole genome shotgun (WGS) entry which is preliminary data.</text>
</comment>
<dbReference type="Gene3D" id="1.10.167.10">
    <property type="entry name" value="Regulator of G-protein Signalling 4, domain 2"/>
    <property type="match status" value="1"/>
</dbReference>
<dbReference type="Pfam" id="PF00615">
    <property type="entry name" value="RGS"/>
    <property type="match status" value="1"/>
</dbReference>
<dbReference type="GO" id="GO:0030877">
    <property type="term" value="C:beta-catenin destruction complex"/>
    <property type="evidence" value="ECO:0007669"/>
    <property type="project" value="TreeGrafter"/>
</dbReference>
<feature type="domain" description="RGS" evidence="6">
    <location>
        <begin position="101"/>
        <end position="215"/>
    </location>
</feature>
<feature type="domain" description="DIX" evidence="7">
    <location>
        <begin position="746"/>
        <end position="830"/>
    </location>
</feature>
<feature type="region of interest" description="Disordered" evidence="5">
    <location>
        <begin position="489"/>
        <end position="607"/>
    </location>
</feature>
<feature type="region of interest" description="Disordered" evidence="5">
    <location>
        <begin position="222"/>
        <end position="254"/>
    </location>
</feature>
<dbReference type="PANTHER" id="PTHR46102:SF2">
    <property type="entry name" value="AXIN"/>
    <property type="match status" value="1"/>
</dbReference>
<feature type="compositionally biased region" description="Basic and acidic residues" evidence="5">
    <location>
        <begin position="228"/>
        <end position="237"/>
    </location>
</feature>
<dbReference type="GO" id="GO:0019901">
    <property type="term" value="F:protein kinase binding"/>
    <property type="evidence" value="ECO:0007669"/>
    <property type="project" value="TreeGrafter"/>
</dbReference>
<dbReference type="GO" id="GO:0008013">
    <property type="term" value="F:beta-catenin binding"/>
    <property type="evidence" value="ECO:0007669"/>
    <property type="project" value="TreeGrafter"/>
</dbReference>
<evidence type="ECO:0000313" key="8">
    <source>
        <dbReference type="EMBL" id="KAK2714445.1"/>
    </source>
</evidence>
<keyword evidence="3 4" id="KW-0879">Wnt signaling pathway</keyword>
<dbReference type="GO" id="GO:0005886">
    <property type="term" value="C:plasma membrane"/>
    <property type="evidence" value="ECO:0007669"/>
    <property type="project" value="TreeGrafter"/>
</dbReference>
<evidence type="ECO:0000259" key="7">
    <source>
        <dbReference type="PROSITE" id="PS50841"/>
    </source>
</evidence>
<proteinExistence type="predicted"/>
<dbReference type="GO" id="GO:0005737">
    <property type="term" value="C:cytoplasm"/>
    <property type="evidence" value="ECO:0007669"/>
    <property type="project" value="UniProtKB-SubCell"/>
</dbReference>
<dbReference type="Pfam" id="PF08833">
    <property type="entry name" value="Axin_b-cat_bind"/>
    <property type="match status" value="1"/>
</dbReference>
<feature type="region of interest" description="Disordered" evidence="5">
    <location>
        <begin position="336"/>
        <end position="359"/>
    </location>
</feature>
<feature type="compositionally biased region" description="Polar residues" evidence="5">
    <location>
        <begin position="654"/>
        <end position="664"/>
    </location>
</feature>
<sequence>MEEEENNEELMPDKAEIRPPVPGKETVKMSYKEPPDLLTKSLENLRLERSGQIGSGGNSPTASLKRRQVAVYNDIRREIESTRSSSPPTPGSPSYLRWSEDLHNLLLDQDGVELYRQFMESEGCGHLFEFWFACEGLKLHGSDIVPTVKAINRKYVRSRKVPLSEEVRRDINDKISAKSEIDARIFDAAQKECEMQMRNSTFPNFFKSDIFLDYVHKKQDAGQGVESPKMESNRGDESDTESVDFPRNPNTRTLPTVMEDMELPTTSLATSSKSAALAPLTRKALEATQTRRLYTTDARQKSEVFARTISRSAPSPYSVYNPCPVVSRQDSEAQSMSSGAHTDDAMSCTSSTLELRSGLRHPPTRKYAVYIEPKNKEVASGLPLHTHVPRTDRLVKEQITPQDPEKFAKILIHKLELVARNREIEDKVRRVHEGDDEVPMPLPHAPHYSVDKVCLQEALKKITAPTVEDDLDQDILDAHVKRVWADRTPLRSPGVASPRPWSPDMKKKSHSGKSMLPPVCPLSNRPPPVGAHPGHHRRKDREGVSLLSSDSGLVDHNDSHMSKSRSVPDYNDIQRSLPVDSYCRSKDPRRPPNIYPSTTSPTKRKASAYEADSGVGLVYDSQSSLQNVPLAPKHVLNWVAETAKLHADEMQKQKAANATSPGSSRRSRKHGYSSSRSESLERSAIVPLATLGPHGSSWGSDSGLSNAYPVLNKQRMSNTPVDMANSMSSMGNMRRPRPSTSAAPQAEHTIVTFTFCDEKVPYRTKVYSHSVTLHQFKKLLPKGRHGNYRFYFKTVCDDDLTSAVNLEVMEDEEELPTWDGKIVGTVRLAE</sequence>
<dbReference type="PRINTS" id="PR01301">
    <property type="entry name" value="RGSPROTEIN"/>
</dbReference>
<dbReference type="EMBL" id="JAVRJZ010000013">
    <property type="protein sequence ID" value="KAK2714445.1"/>
    <property type="molecule type" value="Genomic_DNA"/>
</dbReference>
<dbReference type="SUPFAM" id="SSF54236">
    <property type="entry name" value="Ubiquitin-like"/>
    <property type="match status" value="1"/>
</dbReference>
<dbReference type="PROSITE" id="PS50841">
    <property type="entry name" value="DIX"/>
    <property type="match status" value="1"/>
</dbReference>
<dbReference type="SUPFAM" id="SSF48097">
    <property type="entry name" value="Regulator of G-protein signaling, RGS"/>
    <property type="match status" value="1"/>
</dbReference>
<dbReference type="InterPro" id="IPR036305">
    <property type="entry name" value="RGS_sf"/>
</dbReference>
<dbReference type="GO" id="GO:0031625">
    <property type="term" value="F:ubiquitin protein ligase binding"/>
    <property type="evidence" value="ECO:0007669"/>
    <property type="project" value="TreeGrafter"/>
</dbReference>
<dbReference type="AlphaFoldDB" id="A0AA88HMC3"/>
<dbReference type="Proteomes" id="UP001187531">
    <property type="component" value="Unassembled WGS sequence"/>
</dbReference>
<evidence type="ECO:0000256" key="1">
    <source>
        <dbReference type="ARBA" id="ARBA00004496"/>
    </source>
</evidence>
<dbReference type="InterPro" id="IPR038207">
    <property type="entry name" value="DIX_dom_sf"/>
</dbReference>
<evidence type="ECO:0000256" key="4">
    <source>
        <dbReference type="PROSITE-ProRule" id="PRU00069"/>
    </source>
</evidence>
<dbReference type="InterPro" id="IPR024066">
    <property type="entry name" value="RGS_subdom1/3"/>
</dbReference>
<dbReference type="InterPro" id="IPR043581">
    <property type="entry name" value="Axin-like"/>
</dbReference>
<feature type="compositionally biased region" description="Pro residues" evidence="5">
    <location>
        <begin position="518"/>
        <end position="530"/>
    </location>
</feature>